<dbReference type="EC" id="3.5.1.98" evidence="3"/>
<keyword evidence="13" id="KW-1185">Reference proteome</keyword>
<dbReference type="PRINTS" id="PR01270">
    <property type="entry name" value="HDASUPER"/>
</dbReference>
<dbReference type="EMBL" id="KN726798">
    <property type="protein sequence ID" value="KIH67198.1"/>
    <property type="molecule type" value="Genomic_DNA"/>
</dbReference>
<evidence type="ECO:0000256" key="2">
    <source>
        <dbReference type="ARBA" id="ARBA00007738"/>
    </source>
</evidence>
<keyword evidence="7" id="KW-0805">Transcription regulation</keyword>
<evidence type="ECO:0000313" key="13">
    <source>
        <dbReference type="Proteomes" id="UP000054047"/>
    </source>
</evidence>
<comment type="subcellular location">
    <subcellularLocation>
        <location evidence="1">Nucleus</location>
    </subcellularLocation>
</comment>
<comment type="catalytic activity">
    <reaction evidence="10">
        <text>N(6)-acetyl-L-lysyl-[histone] + H2O = L-lysyl-[histone] + acetate</text>
        <dbReference type="Rhea" id="RHEA:58196"/>
        <dbReference type="Rhea" id="RHEA-COMP:9845"/>
        <dbReference type="Rhea" id="RHEA-COMP:11338"/>
        <dbReference type="ChEBI" id="CHEBI:15377"/>
        <dbReference type="ChEBI" id="CHEBI:29969"/>
        <dbReference type="ChEBI" id="CHEBI:30089"/>
        <dbReference type="ChEBI" id="CHEBI:61930"/>
        <dbReference type="EC" id="3.5.1.98"/>
    </reaction>
</comment>
<dbReference type="GO" id="GO:0000118">
    <property type="term" value="C:histone deacetylase complex"/>
    <property type="evidence" value="ECO:0007669"/>
    <property type="project" value="TreeGrafter"/>
</dbReference>
<dbReference type="PANTHER" id="PTHR10625:SF5">
    <property type="entry name" value="HISTONE DEACETYLASE"/>
    <property type="match status" value="1"/>
</dbReference>
<dbReference type="Gene3D" id="3.40.800.20">
    <property type="entry name" value="Histone deacetylase domain"/>
    <property type="match status" value="1"/>
</dbReference>
<evidence type="ECO:0000256" key="10">
    <source>
        <dbReference type="ARBA" id="ARBA00048287"/>
    </source>
</evidence>
<evidence type="ECO:0000256" key="7">
    <source>
        <dbReference type="ARBA" id="ARBA00023015"/>
    </source>
</evidence>
<dbReference type="SUPFAM" id="SSF52768">
    <property type="entry name" value="Arginase/deacetylase"/>
    <property type="match status" value="1"/>
</dbReference>
<evidence type="ECO:0000256" key="8">
    <source>
        <dbReference type="ARBA" id="ARBA00023163"/>
    </source>
</evidence>
<evidence type="ECO:0000256" key="9">
    <source>
        <dbReference type="ARBA" id="ARBA00023242"/>
    </source>
</evidence>
<evidence type="ECO:0000256" key="3">
    <source>
        <dbReference type="ARBA" id="ARBA00012111"/>
    </source>
</evidence>
<protein>
    <recommendedName>
        <fullName evidence="3">histone deacetylase</fullName>
        <ecNumber evidence="3">3.5.1.98</ecNumber>
    </recommendedName>
</protein>
<dbReference type="Pfam" id="PF00850">
    <property type="entry name" value="Hist_deacetyl"/>
    <property type="match status" value="1"/>
</dbReference>
<dbReference type="AlphaFoldDB" id="A0A0C2DBL9"/>
<keyword evidence="5" id="KW-0378">Hydrolase</keyword>
<evidence type="ECO:0000256" key="5">
    <source>
        <dbReference type="ARBA" id="ARBA00022801"/>
    </source>
</evidence>
<keyword evidence="4" id="KW-0678">Repressor</keyword>
<dbReference type="GO" id="GO:0141221">
    <property type="term" value="F:histone deacetylase activity, hydrolytic mechanism"/>
    <property type="evidence" value="ECO:0007669"/>
    <property type="project" value="UniProtKB-EC"/>
</dbReference>
<evidence type="ECO:0000256" key="1">
    <source>
        <dbReference type="ARBA" id="ARBA00004123"/>
    </source>
</evidence>
<dbReference type="Proteomes" id="UP000054047">
    <property type="component" value="Unassembled WGS sequence"/>
</dbReference>
<dbReference type="InterPro" id="IPR037138">
    <property type="entry name" value="His_deacetylse_dom_sf"/>
</dbReference>
<sequence>MDQQRSLEYKTTLGFNKTQQLHRNPIYEGHPENPNRIDVCRNLLTESGLIKECQEVDTFPSLDDLDLRQTHTEGHVNRLLKEAISMDQDSLNHLCEDYDSVFMTPGSVEAAKSAVSCCRWLAENIVEDKIPNAFALVRPPGHHADRYSACGFCLFNNAAQAAEAAFNFGADRILIVDLDIHHGQGTQQIFYEDKRVMVFSIHRYEDGKFWPHLRESNFDHIGDSEGTGYNINITLNETGCGDADYIAIFWNVLSPLAREFSPDFVIISAGFDSCSGDPLGEMRLSPDAYSHIVYHLRGLAHGKLLLILEGGYNHSVQSVGVHRCLRVLCGYKPLPISLLEPPKARHHPTINFEPPKEEEKENTSNVLQENLFKNEWHCKAATTPSKMLLVHNGDSTKHFNCVEEDHPETPARTASQQPWGLLSHLSSCASILMQSLDSVV</sequence>
<gene>
    <name evidence="12" type="ORF">ANCDUO_02472</name>
</gene>
<evidence type="ECO:0000256" key="4">
    <source>
        <dbReference type="ARBA" id="ARBA00022491"/>
    </source>
</evidence>
<comment type="similarity">
    <text evidence="2">Belongs to the histone deacetylase family. HD type 2 subfamily.</text>
</comment>
<keyword evidence="8" id="KW-0804">Transcription</keyword>
<dbReference type="PANTHER" id="PTHR10625">
    <property type="entry name" value="HISTONE DEACETYLASE HDAC1-RELATED"/>
    <property type="match status" value="1"/>
</dbReference>
<evidence type="ECO:0000259" key="11">
    <source>
        <dbReference type="Pfam" id="PF00850"/>
    </source>
</evidence>
<keyword evidence="9" id="KW-0539">Nucleus</keyword>
<dbReference type="OrthoDB" id="424012at2759"/>
<feature type="domain" description="Histone deacetylase" evidence="11">
    <location>
        <begin position="30"/>
        <end position="327"/>
    </location>
</feature>
<keyword evidence="6" id="KW-0156">Chromatin regulator</keyword>
<reference evidence="12 13" key="1">
    <citation type="submission" date="2013-12" db="EMBL/GenBank/DDBJ databases">
        <title>Draft genome of the parsitic nematode Ancylostoma duodenale.</title>
        <authorList>
            <person name="Mitreva M."/>
        </authorList>
    </citation>
    <scope>NUCLEOTIDE SEQUENCE [LARGE SCALE GENOMIC DNA]</scope>
    <source>
        <strain evidence="12 13">Zhejiang</strain>
    </source>
</reference>
<evidence type="ECO:0000256" key="6">
    <source>
        <dbReference type="ARBA" id="ARBA00022853"/>
    </source>
</evidence>
<evidence type="ECO:0000313" key="12">
    <source>
        <dbReference type="EMBL" id="KIH67198.1"/>
    </source>
</evidence>
<accession>A0A0C2DBL9</accession>
<organism evidence="12 13">
    <name type="scientific">Ancylostoma duodenale</name>
    <dbReference type="NCBI Taxonomy" id="51022"/>
    <lineage>
        <taxon>Eukaryota</taxon>
        <taxon>Metazoa</taxon>
        <taxon>Ecdysozoa</taxon>
        <taxon>Nematoda</taxon>
        <taxon>Chromadorea</taxon>
        <taxon>Rhabditida</taxon>
        <taxon>Rhabditina</taxon>
        <taxon>Rhabditomorpha</taxon>
        <taxon>Strongyloidea</taxon>
        <taxon>Ancylostomatidae</taxon>
        <taxon>Ancylostomatinae</taxon>
        <taxon>Ancylostoma</taxon>
    </lineage>
</organism>
<dbReference type="InterPro" id="IPR023696">
    <property type="entry name" value="Ureohydrolase_dom_sf"/>
</dbReference>
<name>A0A0C2DBL9_9BILA</name>
<dbReference type="InterPro" id="IPR023801">
    <property type="entry name" value="His_deacetylse_dom"/>
</dbReference>
<proteinExistence type="inferred from homology"/>
<dbReference type="GO" id="GO:0040029">
    <property type="term" value="P:epigenetic regulation of gene expression"/>
    <property type="evidence" value="ECO:0007669"/>
    <property type="project" value="TreeGrafter"/>
</dbReference>
<dbReference type="InterPro" id="IPR000286">
    <property type="entry name" value="HDACs"/>
</dbReference>